<name>A0A0N0P4U3_LEPSE</name>
<dbReference type="PROSITE" id="PS00629">
    <property type="entry name" value="IMP_1"/>
    <property type="match status" value="1"/>
</dbReference>
<dbReference type="InterPro" id="IPR020583">
    <property type="entry name" value="Inositol_monoP_metal-BS"/>
</dbReference>
<comment type="catalytic activity">
    <reaction evidence="6">
        <text>1D-myo-inositol 1,4-bisphosphate + H2O = 1D-myo-inositol 4-phosphate + phosphate</text>
        <dbReference type="Rhea" id="RHEA:15553"/>
        <dbReference type="ChEBI" id="CHEBI:15377"/>
        <dbReference type="ChEBI" id="CHEBI:43474"/>
        <dbReference type="ChEBI" id="CHEBI:58282"/>
        <dbReference type="ChEBI" id="CHEBI:58469"/>
        <dbReference type="EC" id="3.1.3.57"/>
    </reaction>
    <physiologicalReaction direction="left-to-right" evidence="6">
        <dbReference type="Rhea" id="RHEA:15554"/>
    </physiologicalReaction>
</comment>
<dbReference type="InterPro" id="IPR050725">
    <property type="entry name" value="CysQ/Inositol_MonoPase"/>
</dbReference>
<evidence type="ECO:0000256" key="4">
    <source>
        <dbReference type="ARBA" id="ARBA00022842"/>
    </source>
</evidence>
<evidence type="ECO:0000256" key="3">
    <source>
        <dbReference type="ARBA" id="ARBA00022723"/>
    </source>
</evidence>
<dbReference type="Gene3D" id="3.30.540.10">
    <property type="entry name" value="Fructose-1,6-Bisphosphatase, subunit A, domain 1"/>
    <property type="match status" value="1"/>
</dbReference>
<evidence type="ECO:0000256" key="7">
    <source>
        <dbReference type="PIRSR" id="PIRSR600760-2"/>
    </source>
</evidence>
<evidence type="ECO:0000256" key="5">
    <source>
        <dbReference type="ARBA" id="ARBA00044465"/>
    </source>
</evidence>
<evidence type="ECO:0000256" key="6">
    <source>
        <dbReference type="ARBA" id="ARBA00044478"/>
    </source>
</evidence>
<dbReference type="PANTHER" id="PTHR43028">
    <property type="entry name" value="3'(2'),5'-BISPHOSPHATE NUCLEOTIDASE 1"/>
    <property type="match status" value="1"/>
</dbReference>
<protein>
    <recommendedName>
        <fullName evidence="10">Inositol polyphosphate 1-phosphatase</fullName>
    </recommendedName>
</protein>
<dbReference type="InterPro" id="IPR000760">
    <property type="entry name" value="Inositol_monophosphatase-like"/>
</dbReference>
<feature type="binding site" evidence="7">
    <location>
        <position position="196"/>
    </location>
    <ligand>
        <name>Mg(2+)</name>
        <dbReference type="ChEBI" id="CHEBI:18420"/>
        <label>1</label>
        <note>catalytic</note>
    </ligand>
</feature>
<keyword evidence="4 7" id="KW-0460">Magnesium</keyword>
<evidence type="ECO:0008006" key="10">
    <source>
        <dbReference type="Google" id="ProtNLM"/>
    </source>
</evidence>
<reference evidence="8 9" key="1">
    <citation type="journal article" date="2015" name="PLoS Pathog.">
        <title>Leptomonas seymouri: Adaptations to the Dixenous Life Cycle Analyzed by Genome Sequencing, Transcriptome Profiling and Co-infection with Leishmania donovani.</title>
        <authorList>
            <person name="Kraeva N."/>
            <person name="Butenko A."/>
            <person name="Hlavacova J."/>
            <person name="Kostygov A."/>
            <person name="Myskova J."/>
            <person name="Grybchuk D."/>
            <person name="Lestinova T."/>
            <person name="Votypka J."/>
            <person name="Volf P."/>
            <person name="Opperdoes F."/>
            <person name="Flegontov P."/>
            <person name="Lukes J."/>
            <person name="Yurchenko V."/>
        </authorList>
    </citation>
    <scope>NUCLEOTIDE SEQUENCE [LARGE SCALE GENOMIC DNA]</scope>
    <source>
        <strain evidence="8 9">ATCC 30220</strain>
    </source>
</reference>
<feature type="binding site" evidence="7">
    <location>
        <position position="193"/>
    </location>
    <ligand>
        <name>Mg(2+)</name>
        <dbReference type="ChEBI" id="CHEBI:18420"/>
        <label>1</label>
        <note>catalytic</note>
    </ligand>
</feature>
<evidence type="ECO:0000256" key="1">
    <source>
        <dbReference type="ARBA" id="ARBA00009759"/>
    </source>
</evidence>
<dbReference type="OrthoDB" id="411145at2759"/>
<evidence type="ECO:0000313" key="8">
    <source>
        <dbReference type="EMBL" id="KPI85696.1"/>
    </source>
</evidence>
<proteinExistence type="inferred from homology"/>
<dbReference type="PANTHER" id="PTHR43028:SF5">
    <property type="entry name" value="3'(2'),5'-BISPHOSPHATE NUCLEOTIDASE 1"/>
    <property type="match status" value="1"/>
</dbReference>
<evidence type="ECO:0000256" key="2">
    <source>
        <dbReference type="ARBA" id="ARBA00022671"/>
    </source>
</evidence>
<feature type="binding site" evidence="7">
    <location>
        <position position="195"/>
    </location>
    <ligand>
        <name>Mg(2+)</name>
        <dbReference type="ChEBI" id="CHEBI:18420"/>
        <label>1</label>
        <note>catalytic</note>
    </ligand>
</feature>
<evidence type="ECO:0000313" key="9">
    <source>
        <dbReference type="Proteomes" id="UP000038009"/>
    </source>
</evidence>
<dbReference type="GO" id="GO:0004441">
    <property type="term" value="F:inositol-1,4-bisphosphate 1-phosphatase activity"/>
    <property type="evidence" value="ECO:0007669"/>
    <property type="project" value="UniProtKB-EC"/>
</dbReference>
<dbReference type="OMA" id="LECTCET"/>
<gene>
    <name evidence="8" type="ORF">ABL78_5228</name>
</gene>
<comment type="cofactor">
    <cofactor evidence="7">
        <name>Mg(2+)</name>
        <dbReference type="ChEBI" id="CHEBI:18420"/>
    </cofactor>
</comment>
<accession>A0A0N0P4U3</accession>
<comment type="caution">
    <text evidence="8">The sequence shown here is derived from an EMBL/GenBank/DDBJ whole genome shotgun (WGS) entry which is preliminary data.</text>
</comment>
<dbReference type="Pfam" id="PF00459">
    <property type="entry name" value="Inositol_P"/>
    <property type="match status" value="1"/>
</dbReference>
<dbReference type="GO" id="GO:0046872">
    <property type="term" value="F:metal ion binding"/>
    <property type="evidence" value="ECO:0007669"/>
    <property type="project" value="UniProtKB-KW"/>
</dbReference>
<feature type="binding site" evidence="7">
    <location>
        <position position="122"/>
    </location>
    <ligand>
        <name>Mg(2+)</name>
        <dbReference type="ChEBI" id="CHEBI:18420"/>
        <label>1</label>
        <note>catalytic</note>
    </ligand>
</feature>
<comment type="catalytic activity">
    <reaction evidence="5">
        <text>1D-myo-inositol 1,3,4-trisphosphate + H2O = 1D-myo-inositol 3,4-bisphosphate + phosphate</text>
        <dbReference type="Rhea" id="RHEA:70319"/>
        <dbReference type="ChEBI" id="CHEBI:15377"/>
        <dbReference type="ChEBI" id="CHEBI:43474"/>
        <dbReference type="ChEBI" id="CHEBI:58414"/>
        <dbReference type="ChEBI" id="CHEBI:83241"/>
    </reaction>
    <physiologicalReaction direction="left-to-right" evidence="5">
        <dbReference type="Rhea" id="RHEA:70320"/>
    </physiologicalReaction>
</comment>
<organism evidence="8 9">
    <name type="scientific">Leptomonas seymouri</name>
    <dbReference type="NCBI Taxonomy" id="5684"/>
    <lineage>
        <taxon>Eukaryota</taxon>
        <taxon>Discoba</taxon>
        <taxon>Euglenozoa</taxon>
        <taxon>Kinetoplastea</taxon>
        <taxon>Metakinetoplastina</taxon>
        <taxon>Trypanosomatida</taxon>
        <taxon>Trypanosomatidae</taxon>
        <taxon>Leishmaniinae</taxon>
        <taxon>Leptomonas</taxon>
    </lineage>
</organism>
<keyword evidence="9" id="KW-1185">Reference proteome</keyword>
<keyword evidence="3 7" id="KW-0479">Metal-binding</keyword>
<sequence length="435" mass="47438">MASIDLVQLLEVCVRATLAAQRYVMVDLVKLPEVESRMSFHRNPPNASAPPQTVLDLSTEDREMLLTTLRRAVDVAVKSHFEYKENDAAEDLVTTADVLTQAVFTSVLQRTFPSQPFTVIGEEEEPSSAIAAEADICINKHYNSGFSALPYGAELRAHLQRYAKVEASSGRMTSTLHADSDEALRRRVGIFIDPIDGTNCFFHGVWQAPMTLVGITLDGLPIAAVVNRVFYYPLGGDARATSGDPSTAGHTGCMPSLSYIFNPPGLASPFLVFDGALLPAPVTIASHPPFTPTSDLLVCRSSTTKEEFLQQLVGQLQPCTPVCARGAGYKQYHLLKQMWTGRALPSEEVVPASVFVSPPMTIMKWDCCAPHAFLYAMGGDIFAHDGTPLRYTLVRPDGSLGTHAELAALPKGLLAVTPYAREEVVRRMKWTTRNA</sequence>
<feature type="binding site" evidence="7">
    <location>
        <position position="366"/>
    </location>
    <ligand>
        <name>Mg(2+)</name>
        <dbReference type="ChEBI" id="CHEBI:18420"/>
        <label>1</label>
        <note>catalytic</note>
    </ligand>
</feature>
<dbReference type="Gene3D" id="3.40.190.80">
    <property type="match status" value="1"/>
</dbReference>
<comment type="similarity">
    <text evidence="1">Belongs to the inositol monophosphatase superfamily.</text>
</comment>
<keyword evidence="2" id="KW-0452">Lithium</keyword>
<dbReference type="AlphaFoldDB" id="A0A0N0P4U3"/>
<dbReference type="EMBL" id="LJSK01000171">
    <property type="protein sequence ID" value="KPI85696.1"/>
    <property type="molecule type" value="Genomic_DNA"/>
</dbReference>
<dbReference type="SUPFAM" id="SSF56655">
    <property type="entry name" value="Carbohydrate phosphatase"/>
    <property type="match status" value="1"/>
</dbReference>
<dbReference type="Proteomes" id="UP000038009">
    <property type="component" value="Unassembled WGS sequence"/>
</dbReference>
<dbReference type="VEuPathDB" id="TriTrypDB:Lsey_0171_0040"/>